<protein>
    <recommendedName>
        <fullName evidence="3">F-box domain-containing protein</fullName>
    </recommendedName>
</protein>
<evidence type="ECO:0000256" key="2">
    <source>
        <dbReference type="SAM" id="MobiDB-lite"/>
    </source>
</evidence>
<keyword evidence="1" id="KW-0175">Coiled coil</keyword>
<dbReference type="AlphaFoldDB" id="A0AAE0F7I0"/>
<evidence type="ECO:0000313" key="5">
    <source>
        <dbReference type="Proteomes" id="UP001190700"/>
    </source>
</evidence>
<proteinExistence type="predicted"/>
<feature type="coiled-coil region" evidence="1">
    <location>
        <begin position="135"/>
        <end position="183"/>
    </location>
</feature>
<feature type="compositionally biased region" description="Basic and acidic residues" evidence="2">
    <location>
        <begin position="233"/>
        <end position="254"/>
    </location>
</feature>
<dbReference type="InterPro" id="IPR036047">
    <property type="entry name" value="F-box-like_dom_sf"/>
</dbReference>
<dbReference type="EMBL" id="LGRX02023566">
    <property type="protein sequence ID" value="KAK3254454.1"/>
    <property type="molecule type" value="Genomic_DNA"/>
</dbReference>
<accession>A0AAE0F7I0</accession>
<dbReference type="Gene3D" id="1.20.1280.50">
    <property type="match status" value="1"/>
</dbReference>
<name>A0AAE0F7I0_9CHLO</name>
<dbReference type="Proteomes" id="UP001190700">
    <property type="component" value="Unassembled WGS sequence"/>
</dbReference>
<reference evidence="4 5" key="1">
    <citation type="journal article" date="2015" name="Genome Biol. Evol.">
        <title>Comparative Genomics of a Bacterivorous Green Alga Reveals Evolutionary Causalities and Consequences of Phago-Mixotrophic Mode of Nutrition.</title>
        <authorList>
            <person name="Burns J.A."/>
            <person name="Paasch A."/>
            <person name="Narechania A."/>
            <person name="Kim E."/>
        </authorList>
    </citation>
    <scope>NUCLEOTIDE SEQUENCE [LARGE SCALE GENOMIC DNA]</scope>
    <source>
        <strain evidence="4 5">PLY_AMNH</strain>
    </source>
</reference>
<sequence length="280" mass="32140">MHTLPDELWQQIVPLVSDHKTICALACSSRSFHRMCDSNEIWHLLWQQNFGAAESVTDCSTTDRETDCTRKRRRNASARKALTRPPLCSEALVVPAPKRRQQGCDNDNALTWKERFRKRVELERRHLSLAKQRHLYQLQSNLHVLEQRLRMLQRQQLTERGNLEQLEARSRDLERARQAEVATQGWQPSIVRNHYQALLSQTAVDPQAQAEQVRQQVRESKVMLVQYSRQIKSTEKKREGVKKELQDQLEEDGKTSLASFGSKSGSPAGLAGAPPTLSDV</sequence>
<dbReference type="InterPro" id="IPR001810">
    <property type="entry name" value="F-box_dom"/>
</dbReference>
<evidence type="ECO:0000256" key="1">
    <source>
        <dbReference type="SAM" id="Coils"/>
    </source>
</evidence>
<dbReference type="Pfam" id="PF12937">
    <property type="entry name" value="F-box-like"/>
    <property type="match status" value="1"/>
</dbReference>
<comment type="caution">
    <text evidence="4">The sequence shown here is derived from an EMBL/GenBank/DDBJ whole genome shotgun (WGS) entry which is preliminary data.</text>
</comment>
<keyword evidence="5" id="KW-1185">Reference proteome</keyword>
<gene>
    <name evidence="4" type="ORF">CYMTET_36329</name>
</gene>
<dbReference type="SUPFAM" id="SSF81383">
    <property type="entry name" value="F-box domain"/>
    <property type="match status" value="1"/>
</dbReference>
<organism evidence="4 5">
    <name type="scientific">Cymbomonas tetramitiformis</name>
    <dbReference type="NCBI Taxonomy" id="36881"/>
    <lineage>
        <taxon>Eukaryota</taxon>
        <taxon>Viridiplantae</taxon>
        <taxon>Chlorophyta</taxon>
        <taxon>Pyramimonadophyceae</taxon>
        <taxon>Pyramimonadales</taxon>
        <taxon>Pyramimonadaceae</taxon>
        <taxon>Cymbomonas</taxon>
    </lineage>
</organism>
<feature type="region of interest" description="Disordered" evidence="2">
    <location>
        <begin position="233"/>
        <end position="280"/>
    </location>
</feature>
<feature type="compositionally biased region" description="Polar residues" evidence="2">
    <location>
        <begin position="256"/>
        <end position="265"/>
    </location>
</feature>
<feature type="domain" description="F-box" evidence="3">
    <location>
        <begin position="2"/>
        <end position="45"/>
    </location>
</feature>
<evidence type="ECO:0000313" key="4">
    <source>
        <dbReference type="EMBL" id="KAK3254454.1"/>
    </source>
</evidence>
<evidence type="ECO:0000259" key="3">
    <source>
        <dbReference type="Pfam" id="PF12937"/>
    </source>
</evidence>